<dbReference type="PROSITE" id="PS50090">
    <property type="entry name" value="MYB_LIKE"/>
    <property type="match status" value="1"/>
</dbReference>
<feature type="domain" description="HTH myb-type" evidence="4">
    <location>
        <begin position="1"/>
        <end position="50"/>
    </location>
</feature>
<dbReference type="InterPro" id="IPR017930">
    <property type="entry name" value="Myb_dom"/>
</dbReference>
<name>A0A3Q3DET7_HIPCM</name>
<dbReference type="GeneTree" id="ENSGT00940000156091"/>
<dbReference type="GO" id="GO:0000981">
    <property type="term" value="F:DNA-binding transcription factor activity, RNA polymerase II-specific"/>
    <property type="evidence" value="ECO:0007669"/>
    <property type="project" value="TreeGrafter"/>
</dbReference>
<protein>
    <recommendedName>
        <fullName evidence="7">V-myb avian myeloblastosis viral oncogene homolog-like 1</fullName>
    </recommendedName>
</protein>
<dbReference type="PANTHER" id="PTHR45614:SF30">
    <property type="entry name" value="MYB-RELATED PROTEIN B"/>
    <property type="match status" value="1"/>
</dbReference>
<keyword evidence="2" id="KW-0238">DNA-binding</keyword>
<reference evidence="5" key="2">
    <citation type="submission" date="2025-09" db="UniProtKB">
        <authorList>
            <consortium name="Ensembl"/>
        </authorList>
    </citation>
    <scope>IDENTIFICATION</scope>
</reference>
<feature type="domain" description="Myb-like" evidence="3">
    <location>
        <begin position="11"/>
        <end position="46"/>
    </location>
</feature>
<dbReference type="SUPFAM" id="SSF46689">
    <property type="entry name" value="Homeodomain-like"/>
    <property type="match status" value="1"/>
</dbReference>
<evidence type="ECO:0000313" key="6">
    <source>
        <dbReference type="Proteomes" id="UP000264820"/>
    </source>
</evidence>
<keyword evidence="6" id="KW-1185">Reference proteome</keyword>
<dbReference type="GO" id="GO:0045944">
    <property type="term" value="P:positive regulation of transcription by RNA polymerase II"/>
    <property type="evidence" value="ECO:0007669"/>
    <property type="project" value="TreeGrafter"/>
</dbReference>
<evidence type="ECO:0000259" key="3">
    <source>
        <dbReference type="PROSITE" id="PS50090"/>
    </source>
</evidence>
<dbReference type="GO" id="GO:0005634">
    <property type="term" value="C:nucleus"/>
    <property type="evidence" value="ECO:0007669"/>
    <property type="project" value="UniProtKB-ARBA"/>
</dbReference>
<proteinExistence type="predicted"/>
<dbReference type="AlphaFoldDB" id="A0A3Q3DET7"/>
<dbReference type="InterPro" id="IPR009057">
    <property type="entry name" value="Homeodomain-like_sf"/>
</dbReference>
<dbReference type="PANTHER" id="PTHR45614">
    <property type="entry name" value="MYB PROTEIN-RELATED"/>
    <property type="match status" value="1"/>
</dbReference>
<reference evidence="5" key="1">
    <citation type="submission" date="2025-08" db="UniProtKB">
        <authorList>
            <consortium name="Ensembl"/>
        </authorList>
    </citation>
    <scope>IDENTIFICATION</scope>
</reference>
<evidence type="ECO:0008006" key="7">
    <source>
        <dbReference type="Google" id="ProtNLM"/>
    </source>
</evidence>
<dbReference type="FunFam" id="1.10.10.60:FF:000010">
    <property type="entry name" value="Transcriptional activator Myb isoform A"/>
    <property type="match status" value="1"/>
</dbReference>
<evidence type="ECO:0000256" key="2">
    <source>
        <dbReference type="ARBA" id="ARBA00023125"/>
    </source>
</evidence>
<dbReference type="SMART" id="SM00717">
    <property type="entry name" value="SANT"/>
    <property type="match status" value="2"/>
</dbReference>
<dbReference type="GO" id="GO:0000978">
    <property type="term" value="F:RNA polymerase II cis-regulatory region sequence-specific DNA binding"/>
    <property type="evidence" value="ECO:0007669"/>
    <property type="project" value="TreeGrafter"/>
</dbReference>
<dbReference type="Pfam" id="PF13921">
    <property type="entry name" value="Myb_DNA-bind_6"/>
    <property type="match status" value="1"/>
</dbReference>
<dbReference type="Proteomes" id="UP000264820">
    <property type="component" value="Unplaced"/>
</dbReference>
<dbReference type="PROSITE" id="PS51294">
    <property type="entry name" value="HTH_MYB"/>
    <property type="match status" value="1"/>
</dbReference>
<keyword evidence="1" id="KW-0677">Repeat</keyword>
<evidence type="ECO:0000256" key="1">
    <source>
        <dbReference type="ARBA" id="ARBA00022737"/>
    </source>
</evidence>
<dbReference type="Ensembl" id="ENSHCOT00000016662.1">
    <property type="protein sequence ID" value="ENSHCOP00000010294.1"/>
    <property type="gene ID" value="ENSHCOG00000012872.1"/>
</dbReference>
<evidence type="ECO:0000313" key="5">
    <source>
        <dbReference type="Ensembl" id="ENSHCOP00000010294.1"/>
    </source>
</evidence>
<accession>A0A3Q3DET7</accession>
<dbReference type="GO" id="GO:0000278">
    <property type="term" value="P:mitotic cell cycle"/>
    <property type="evidence" value="ECO:0007669"/>
    <property type="project" value="TreeGrafter"/>
</dbReference>
<organism evidence="5 6">
    <name type="scientific">Hippocampus comes</name>
    <name type="common">Tiger tail seahorse</name>
    <dbReference type="NCBI Taxonomy" id="109280"/>
    <lineage>
        <taxon>Eukaryota</taxon>
        <taxon>Metazoa</taxon>
        <taxon>Chordata</taxon>
        <taxon>Craniata</taxon>
        <taxon>Vertebrata</taxon>
        <taxon>Euteleostomi</taxon>
        <taxon>Actinopterygii</taxon>
        <taxon>Neopterygii</taxon>
        <taxon>Teleostei</taxon>
        <taxon>Neoteleostei</taxon>
        <taxon>Acanthomorphata</taxon>
        <taxon>Syngnathiaria</taxon>
        <taxon>Syngnathiformes</taxon>
        <taxon>Syngnathoidei</taxon>
        <taxon>Syngnathidae</taxon>
        <taxon>Hippocampus</taxon>
    </lineage>
</organism>
<dbReference type="Gene3D" id="1.10.10.60">
    <property type="entry name" value="Homeodomain-like"/>
    <property type="match status" value="2"/>
</dbReference>
<dbReference type="CDD" id="cd00167">
    <property type="entry name" value="SANT"/>
    <property type="match status" value="1"/>
</dbReference>
<evidence type="ECO:0000259" key="4">
    <source>
        <dbReference type="PROSITE" id="PS51294"/>
    </source>
</evidence>
<dbReference type="InterPro" id="IPR001005">
    <property type="entry name" value="SANT/Myb"/>
</dbReference>
<sequence>VPLRDGDVWQVVELVRKFGKKHWSLIAKHMRSRNGKQCRERWLNHLNPKVIKSRWTPEEDRIICQAQRVARCGVARPGPAPARAAARPTTACRVRLPRPDNAIKNRWNSTLKRKDHPMSSDILNMLSEWSPSHSAEHKDRAALMSRSEVNHRIVYGD</sequence>
<dbReference type="STRING" id="109280.ENSHCOP00000010294"/>
<dbReference type="InterPro" id="IPR050560">
    <property type="entry name" value="MYB_TF"/>
</dbReference>